<proteinExistence type="predicted"/>
<evidence type="ECO:0000313" key="2">
    <source>
        <dbReference type="EMBL" id="MDP4528502.1"/>
    </source>
</evidence>
<dbReference type="Gene3D" id="3.30.70.100">
    <property type="match status" value="1"/>
</dbReference>
<reference evidence="2 3" key="1">
    <citation type="submission" date="2023-08" db="EMBL/GenBank/DDBJ databases">
        <authorList>
            <person name="Joshi A."/>
            <person name="Thite S."/>
        </authorList>
    </citation>
    <scope>NUCLEOTIDE SEQUENCE [LARGE SCALE GENOMIC DNA]</scope>
    <source>
        <strain evidence="2 3">1E1</strain>
    </source>
</reference>
<dbReference type="PROSITE" id="PS50925">
    <property type="entry name" value="BLUF"/>
    <property type="match status" value="1"/>
</dbReference>
<dbReference type="SUPFAM" id="SSF54975">
    <property type="entry name" value="Acylphosphatase/BLUF domain-like"/>
    <property type="match status" value="1"/>
</dbReference>
<comment type="caution">
    <text evidence="2">The sequence shown here is derived from an EMBL/GenBank/DDBJ whole genome shotgun (WGS) entry which is preliminary data.</text>
</comment>
<protein>
    <submittedName>
        <fullName evidence="2">BLUF domain-containing protein</fullName>
    </submittedName>
</protein>
<feature type="domain" description="BLUF" evidence="1">
    <location>
        <begin position="3"/>
        <end position="94"/>
    </location>
</feature>
<evidence type="ECO:0000313" key="3">
    <source>
        <dbReference type="Proteomes" id="UP001236258"/>
    </source>
</evidence>
<gene>
    <name evidence="2" type="ORF">Q3O59_05590</name>
</gene>
<name>A0ABT9GNE8_9GAMM</name>
<dbReference type="InterPro" id="IPR036046">
    <property type="entry name" value="Acylphosphatase-like_dom_sf"/>
</dbReference>
<evidence type="ECO:0000259" key="1">
    <source>
        <dbReference type="PROSITE" id="PS50925"/>
    </source>
</evidence>
<keyword evidence="3" id="KW-1185">Reference proteome</keyword>
<dbReference type="EMBL" id="JAUZVY010000002">
    <property type="protein sequence ID" value="MDP4528502.1"/>
    <property type="molecule type" value="Genomic_DNA"/>
</dbReference>
<dbReference type="RefSeq" id="WP_305944639.1">
    <property type="nucleotide sequence ID" value="NZ_JAUZVY010000002.1"/>
</dbReference>
<dbReference type="SMART" id="SM01034">
    <property type="entry name" value="BLUF"/>
    <property type="match status" value="1"/>
</dbReference>
<dbReference type="Proteomes" id="UP001236258">
    <property type="component" value="Unassembled WGS sequence"/>
</dbReference>
<organism evidence="2 3">
    <name type="scientific">Alkalimonas delamerensis</name>
    <dbReference type="NCBI Taxonomy" id="265981"/>
    <lineage>
        <taxon>Bacteria</taxon>
        <taxon>Pseudomonadati</taxon>
        <taxon>Pseudomonadota</taxon>
        <taxon>Gammaproteobacteria</taxon>
        <taxon>Alkalimonas</taxon>
    </lineage>
</organism>
<sequence length="147" mass="16857">MLQYQIVYYSTATREFTEQDLIELLKVANQHNSQHGITGCLVYAGGKFIQLLEGERPAVLALYEKIKRDPRHTNVTTTIEMAVNQKLFPDWGMAFKYADKDLLKQHGTKDPSKWIYSEFNAEASPGKEAIFNFAVRSKLMESQVLPR</sequence>
<dbReference type="Pfam" id="PF04940">
    <property type="entry name" value="BLUF"/>
    <property type="match status" value="1"/>
</dbReference>
<dbReference type="InterPro" id="IPR007024">
    <property type="entry name" value="BLUF_domain"/>
</dbReference>
<accession>A0ABT9GNE8</accession>